<dbReference type="RefSeq" id="WP_344164199.1">
    <property type="nucleotide sequence ID" value="NZ_BAAANF010000027.1"/>
</dbReference>
<comment type="caution">
    <text evidence="2">The sequence shown here is derived from an EMBL/GenBank/DDBJ whole genome shotgun (WGS) entry which is preliminary data.</text>
</comment>
<organism evidence="2 3">
    <name type="scientific">Kribbella yunnanensis</name>
    <dbReference type="NCBI Taxonomy" id="190194"/>
    <lineage>
        <taxon>Bacteria</taxon>
        <taxon>Bacillati</taxon>
        <taxon>Actinomycetota</taxon>
        <taxon>Actinomycetes</taxon>
        <taxon>Propionibacteriales</taxon>
        <taxon>Kribbellaceae</taxon>
        <taxon>Kribbella</taxon>
    </lineage>
</organism>
<proteinExistence type="predicted"/>
<feature type="chain" id="PRO_5046335883" evidence="1">
    <location>
        <begin position="27"/>
        <end position="260"/>
    </location>
</feature>
<gene>
    <name evidence="2" type="ORF">GCM10009745_77750</name>
</gene>
<evidence type="ECO:0000313" key="3">
    <source>
        <dbReference type="Proteomes" id="UP001500280"/>
    </source>
</evidence>
<keyword evidence="1" id="KW-0732">Signal</keyword>
<sequence>MAMRRVLLVLLGVVLTMGTLTAPASAVPRQEVYWRPIPYNGQKYQTVRLDCPAGMKATGGGVIGDGVPHISGSRSVGNGAGWELIVWQENPRDLNVTIACWSGLTQFTSLTTWTDVAPGAIGSASNLCPARSRTFLGGGAYASDPSMPLKNFASYYDYGWQASYRNTTAVQQRVYVQVICAEGLTARRWETTRGEHMTDSFISATLYCPAGTDVVSGGALGPNVEGQWVLSPTETITGWEVASEREGDDTFFQARVLCAY</sequence>
<feature type="signal peptide" evidence="1">
    <location>
        <begin position="1"/>
        <end position="26"/>
    </location>
</feature>
<keyword evidence="3" id="KW-1185">Reference proteome</keyword>
<evidence type="ECO:0000313" key="2">
    <source>
        <dbReference type="EMBL" id="GAA1717461.1"/>
    </source>
</evidence>
<reference evidence="3" key="1">
    <citation type="journal article" date="2019" name="Int. J. Syst. Evol. Microbiol.">
        <title>The Global Catalogue of Microorganisms (GCM) 10K type strain sequencing project: providing services to taxonomists for standard genome sequencing and annotation.</title>
        <authorList>
            <consortium name="The Broad Institute Genomics Platform"/>
            <consortium name="The Broad Institute Genome Sequencing Center for Infectious Disease"/>
            <person name="Wu L."/>
            <person name="Ma J."/>
        </authorList>
    </citation>
    <scope>NUCLEOTIDE SEQUENCE [LARGE SCALE GENOMIC DNA]</scope>
    <source>
        <strain evidence="3">JCM 14307</strain>
    </source>
</reference>
<dbReference type="EMBL" id="BAAANF010000027">
    <property type="protein sequence ID" value="GAA1717461.1"/>
    <property type="molecule type" value="Genomic_DNA"/>
</dbReference>
<name>A0ABP4V3Z9_9ACTN</name>
<protein>
    <submittedName>
        <fullName evidence="2">Uncharacterized protein</fullName>
    </submittedName>
</protein>
<evidence type="ECO:0000256" key="1">
    <source>
        <dbReference type="SAM" id="SignalP"/>
    </source>
</evidence>
<accession>A0ABP4V3Z9</accession>
<dbReference type="Proteomes" id="UP001500280">
    <property type="component" value="Unassembled WGS sequence"/>
</dbReference>